<dbReference type="SMART" id="SM00487">
    <property type="entry name" value="DEXDc"/>
    <property type="match status" value="1"/>
</dbReference>
<evidence type="ECO:0000259" key="6">
    <source>
        <dbReference type="PROSITE" id="PS51194"/>
    </source>
</evidence>
<feature type="domain" description="Helicase C-terminal" evidence="6">
    <location>
        <begin position="267"/>
        <end position="452"/>
    </location>
</feature>
<keyword evidence="4" id="KW-0067">ATP-binding</keyword>
<dbReference type="InterPro" id="IPR027417">
    <property type="entry name" value="P-loop_NTPase"/>
</dbReference>
<dbReference type="SMART" id="SM00490">
    <property type="entry name" value="HELICc"/>
    <property type="match status" value="1"/>
</dbReference>
<keyword evidence="3" id="KW-0347">Helicase</keyword>
<dbReference type="SUPFAM" id="SSF52540">
    <property type="entry name" value="P-loop containing nucleoside triphosphate hydrolases"/>
    <property type="match status" value="1"/>
</dbReference>
<reference evidence="7 8" key="1">
    <citation type="submission" date="2018-11" db="EMBL/GenBank/DDBJ databases">
        <title>Genome sequence of Apiotrichum porosum DSM 27194.</title>
        <authorList>
            <person name="Aliyu H."/>
            <person name="Gorte O."/>
            <person name="Ochsenreither K."/>
        </authorList>
    </citation>
    <scope>NUCLEOTIDE SEQUENCE [LARGE SCALE GENOMIC DNA]</scope>
    <source>
        <strain evidence="7 8">DSM 27194</strain>
    </source>
</reference>
<accession>A0A427XQZ1</accession>
<dbReference type="GO" id="GO:0003723">
    <property type="term" value="F:RNA binding"/>
    <property type="evidence" value="ECO:0007669"/>
    <property type="project" value="TreeGrafter"/>
</dbReference>
<dbReference type="InterPro" id="IPR014001">
    <property type="entry name" value="Helicase_ATP-bd"/>
</dbReference>
<evidence type="ECO:0000256" key="1">
    <source>
        <dbReference type="ARBA" id="ARBA00022741"/>
    </source>
</evidence>
<dbReference type="PANTHER" id="PTHR18934:SF99">
    <property type="entry name" value="ATP-DEPENDENT RNA HELICASE DHX37-RELATED"/>
    <property type="match status" value="1"/>
</dbReference>
<dbReference type="STRING" id="105984.A0A427XQZ1"/>
<dbReference type="PROSITE" id="PS51194">
    <property type="entry name" value="HELICASE_CTER"/>
    <property type="match status" value="1"/>
</dbReference>
<evidence type="ECO:0000256" key="2">
    <source>
        <dbReference type="ARBA" id="ARBA00022801"/>
    </source>
</evidence>
<evidence type="ECO:0000256" key="3">
    <source>
        <dbReference type="ARBA" id="ARBA00022806"/>
    </source>
</evidence>
<keyword evidence="8" id="KW-1185">Reference proteome</keyword>
<name>A0A427XQZ1_9TREE</name>
<dbReference type="AlphaFoldDB" id="A0A427XQZ1"/>
<keyword evidence="2" id="KW-0378">Hydrolase</keyword>
<evidence type="ECO:0000259" key="5">
    <source>
        <dbReference type="PROSITE" id="PS51192"/>
    </source>
</evidence>
<dbReference type="PROSITE" id="PS51192">
    <property type="entry name" value="HELICASE_ATP_BIND_1"/>
    <property type="match status" value="1"/>
</dbReference>
<evidence type="ECO:0000313" key="7">
    <source>
        <dbReference type="EMBL" id="RSH81228.1"/>
    </source>
</evidence>
<keyword evidence="1" id="KW-0547">Nucleotide-binding</keyword>
<protein>
    <recommendedName>
        <fullName evidence="9">ATP-dependent RNA helicase dhr2</fullName>
    </recommendedName>
</protein>
<dbReference type="Gene3D" id="3.40.50.300">
    <property type="entry name" value="P-loop containing nucleotide triphosphate hydrolases"/>
    <property type="match status" value="2"/>
</dbReference>
<dbReference type="RefSeq" id="XP_028475947.1">
    <property type="nucleotide sequence ID" value="XM_028623973.1"/>
</dbReference>
<dbReference type="GO" id="GO:0016787">
    <property type="term" value="F:hydrolase activity"/>
    <property type="evidence" value="ECO:0007669"/>
    <property type="project" value="UniProtKB-KW"/>
</dbReference>
<dbReference type="GO" id="GO:0004386">
    <property type="term" value="F:helicase activity"/>
    <property type="evidence" value="ECO:0007669"/>
    <property type="project" value="UniProtKB-KW"/>
</dbReference>
<dbReference type="EMBL" id="RSCE01000007">
    <property type="protein sequence ID" value="RSH81228.1"/>
    <property type="molecule type" value="Genomic_DNA"/>
</dbReference>
<dbReference type="Proteomes" id="UP000279236">
    <property type="component" value="Unassembled WGS sequence"/>
</dbReference>
<proteinExistence type="predicted"/>
<gene>
    <name evidence="7" type="ORF">EHS24_008665</name>
</gene>
<dbReference type="GO" id="GO:0005524">
    <property type="term" value="F:ATP binding"/>
    <property type="evidence" value="ECO:0007669"/>
    <property type="project" value="UniProtKB-KW"/>
</dbReference>
<dbReference type="Pfam" id="PF00271">
    <property type="entry name" value="Helicase_C"/>
    <property type="match status" value="1"/>
</dbReference>
<organism evidence="7 8">
    <name type="scientific">Apiotrichum porosum</name>
    <dbReference type="NCBI Taxonomy" id="105984"/>
    <lineage>
        <taxon>Eukaryota</taxon>
        <taxon>Fungi</taxon>
        <taxon>Dikarya</taxon>
        <taxon>Basidiomycota</taxon>
        <taxon>Agaricomycotina</taxon>
        <taxon>Tremellomycetes</taxon>
        <taxon>Trichosporonales</taxon>
        <taxon>Trichosporonaceae</taxon>
        <taxon>Apiotrichum</taxon>
    </lineage>
</organism>
<dbReference type="Pfam" id="PF00270">
    <property type="entry name" value="DEAD"/>
    <property type="match status" value="1"/>
</dbReference>
<dbReference type="OrthoDB" id="42344at2759"/>
<sequence>MTTQRDDSTFAVKLTVSQYLELQKGPVNHFASAAAGTDVYRSERYTQLLNERLSLPASQREPLQHFINSVHAHTAVIVSLANWCWQNYTNSRRRLTQVLMWMLWVNGNDGKVCITKPSLLAADSTAERLADELDVKVGAEVVGIMRPGRIMMPKVPCPCRLVVVTDGLLLRLILDPKFMESLKIIVLDEVHERTVNLDLLVALLPFVLRRRPDVRVVVMSATANIEAFRSYLADKCSLPTGIVKLDGAPKDIVRIYIDKPVQFYDVWVVKMLYKLLGDPGLGDVLVFCPGVPEIRQVHERLRTMAHDRPDRCRFLDVVELYRDSPDMLANTLQKMKHVDMDGYRYSVRRVILCTNIAETSLTFDDLTHVIECGYYKRPLFSAVTGTYMTETLKCDQAQILQRVGRVGRKTRGIVLHAYTEDECRDRPAHAEVDTITRVDFDAPLFTVLTHPLVRNDNVGIEQLQWITSPLHRQVSLSLVNLRALRLIDLESLQPTEEGFQAFELKLEPAITRMFLDAEAKPDHAWEILLLAAILQNSEGIKDMSETPYTRQEQVLLPLQHKLGDHLSLLNIVARWLQSRACARESEFTRKYGLRMRAMLAIERRFTDLRDLWRARGHGQLVTHDLLDTRPPRDVVLLSTIVRAFPFNVAWRSGEDKYRDVNFERDHHLAHDFVKGRETFLDRDSYPPYILYGRLRCRAKANGEQDTQTNQMEIMSIIPREVLEYVLPSGTDVRHRIPWAVPFTQ</sequence>
<evidence type="ECO:0008006" key="9">
    <source>
        <dbReference type="Google" id="ProtNLM"/>
    </source>
</evidence>
<dbReference type="GeneID" id="39593208"/>
<dbReference type="InterPro" id="IPR011545">
    <property type="entry name" value="DEAD/DEAH_box_helicase_dom"/>
</dbReference>
<feature type="domain" description="Helicase ATP-binding" evidence="5">
    <location>
        <begin position="96"/>
        <end position="241"/>
    </location>
</feature>
<dbReference type="InterPro" id="IPR001650">
    <property type="entry name" value="Helicase_C-like"/>
</dbReference>
<evidence type="ECO:0000313" key="8">
    <source>
        <dbReference type="Proteomes" id="UP000279236"/>
    </source>
</evidence>
<comment type="caution">
    <text evidence="7">The sequence shown here is derived from an EMBL/GenBank/DDBJ whole genome shotgun (WGS) entry which is preliminary data.</text>
</comment>
<evidence type="ECO:0000256" key="4">
    <source>
        <dbReference type="ARBA" id="ARBA00022840"/>
    </source>
</evidence>
<dbReference type="PANTHER" id="PTHR18934">
    <property type="entry name" value="ATP-DEPENDENT RNA HELICASE"/>
    <property type="match status" value="1"/>
</dbReference>